<keyword evidence="1" id="KW-0732">Signal</keyword>
<accession>A0A438BH48</accession>
<dbReference type="Proteomes" id="UP000286208">
    <property type="component" value="Unassembled WGS sequence"/>
</dbReference>
<name>A0A438BH48_9NOCA</name>
<evidence type="ECO:0000313" key="2">
    <source>
        <dbReference type="EMBL" id="RVW10171.1"/>
    </source>
</evidence>
<keyword evidence="3" id="KW-1185">Reference proteome</keyword>
<organism evidence="2 3">
    <name type="scientific">Prescottella agglutinans</name>
    <dbReference type="NCBI Taxonomy" id="1644129"/>
    <lineage>
        <taxon>Bacteria</taxon>
        <taxon>Bacillati</taxon>
        <taxon>Actinomycetota</taxon>
        <taxon>Actinomycetes</taxon>
        <taxon>Mycobacteriales</taxon>
        <taxon>Nocardiaceae</taxon>
        <taxon>Prescottella</taxon>
    </lineage>
</organism>
<dbReference type="RefSeq" id="WP_127915561.1">
    <property type="nucleotide sequence ID" value="NZ_RKLP01000003.1"/>
</dbReference>
<comment type="caution">
    <text evidence="2">The sequence shown here is derived from an EMBL/GenBank/DDBJ whole genome shotgun (WGS) entry which is preliminary data.</text>
</comment>
<evidence type="ECO:0000256" key="1">
    <source>
        <dbReference type="SAM" id="SignalP"/>
    </source>
</evidence>
<sequence>MTACRVNWWTALAAAVLLVATGVLASQLTHLADASASAGREYGESQAVMYKQFTARDPSDLQIRQWCSTGAQISAATQIWYRGGIIQVGELDQKRFVEGCFETYRAATR</sequence>
<proteinExistence type="predicted"/>
<gene>
    <name evidence="2" type="ORF">EGT67_08165</name>
</gene>
<reference evidence="2 3" key="1">
    <citation type="submission" date="2018-11" db="EMBL/GenBank/DDBJ databases">
        <title>Rhodococcus spongicola sp. nov. and Rhodococcus xishaensis sp. nov. from marine sponges.</title>
        <authorList>
            <person name="Li L."/>
            <person name="Lin H.W."/>
        </authorList>
    </citation>
    <scope>NUCLEOTIDE SEQUENCE [LARGE SCALE GENOMIC DNA]</scope>
    <source>
        <strain evidence="2 3">CCTCC AB2014297</strain>
    </source>
</reference>
<dbReference type="OrthoDB" id="4467034at2"/>
<evidence type="ECO:0000313" key="3">
    <source>
        <dbReference type="Proteomes" id="UP000286208"/>
    </source>
</evidence>
<dbReference type="AlphaFoldDB" id="A0A438BH48"/>
<dbReference type="EMBL" id="RKLP01000003">
    <property type="protein sequence ID" value="RVW10171.1"/>
    <property type="molecule type" value="Genomic_DNA"/>
</dbReference>
<protein>
    <submittedName>
        <fullName evidence="2">Succinate dehydrogenase</fullName>
    </submittedName>
</protein>
<feature type="signal peptide" evidence="1">
    <location>
        <begin position="1"/>
        <end position="25"/>
    </location>
</feature>
<feature type="chain" id="PRO_5019251659" evidence="1">
    <location>
        <begin position="26"/>
        <end position="109"/>
    </location>
</feature>